<sequence>MEKQYCIVTGANAGIGKEITAGLMAKGAHVVMACRNMDACSVAQQELHQRQLPGTCQCSRLDLADLQSVRSFAKQQQQELQSSKQPLRVLVNNAGVMGVGPGPGGADQHLAVNHFGPFLLTNLLLPCMEPGSRIVNVASRAHYWGRLAVTDGCVVPGWSNWFPQYAQSKLCNVLFTAELQRRLQGRGIIATSVSPGFVNTTIFRSLPPWLGSLATALAPSIARTPAEGAEVAVYAATSSELSAQRPVPLFLHDCKATPPAKLAEDKQLAADLWAASAAAVGWKQ</sequence>
<dbReference type="PRINTS" id="PR00081">
    <property type="entry name" value="GDHRDH"/>
</dbReference>
<accession>A0ABY8TJW9</accession>
<dbReference type="Proteomes" id="UP001244341">
    <property type="component" value="Chromosome 1b"/>
</dbReference>
<dbReference type="EMBL" id="CP126208">
    <property type="protein sequence ID" value="WIA08586.1"/>
    <property type="molecule type" value="Genomic_DNA"/>
</dbReference>
<dbReference type="Gene3D" id="3.40.50.720">
    <property type="entry name" value="NAD(P)-binding Rossmann-like Domain"/>
    <property type="match status" value="1"/>
</dbReference>
<proteinExistence type="predicted"/>
<gene>
    <name evidence="2" type="ORF">OEZ85_008015</name>
</gene>
<dbReference type="InterPro" id="IPR036291">
    <property type="entry name" value="NAD(P)-bd_dom_sf"/>
</dbReference>
<organism evidence="2 3">
    <name type="scientific">Tetradesmus obliquus</name>
    <name type="common">Green alga</name>
    <name type="synonym">Acutodesmus obliquus</name>
    <dbReference type="NCBI Taxonomy" id="3088"/>
    <lineage>
        <taxon>Eukaryota</taxon>
        <taxon>Viridiplantae</taxon>
        <taxon>Chlorophyta</taxon>
        <taxon>core chlorophytes</taxon>
        <taxon>Chlorophyceae</taxon>
        <taxon>CS clade</taxon>
        <taxon>Sphaeropleales</taxon>
        <taxon>Scenedesmaceae</taxon>
        <taxon>Tetradesmus</taxon>
    </lineage>
</organism>
<dbReference type="SUPFAM" id="SSF51735">
    <property type="entry name" value="NAD(P)-binding Rossmann-fold domains"/>
    <property type="match status" value="1"/>
</dbReference>
<dbReference type="InterPro" id="IPR002347">
    <property type="entry name" value="SDR_fam"/>
</dbReference>
<dbReference type="Pfam" id="PF00106">
    <property type="entry name" value="adh_short"/>
    <property type="match status" value="1"/>
</dbReference>
<name>A0ABY8TJW9_TETOB</name>
<keyword evidence="1" id="KW-0560">Oxidoreductase</keyword>
<evidence type="ECO:0000313" key="3">
    <source>
        <dbReference type="Proteomes" id="UP001244341"/>
    </source>
</evidence>
<keyword evidence="3" id="KW-1185">Reference proteome</keyword>
<dbReference type="PANTHER" id="PTHR43157">
    <property type="entry name" value="PHOSPHATIDYLINOSITOL-GLYCAN BIOSYNTHESIS CLASS F PROTEIN-RELATED"/>
    <property type="match status" value="1"/>
</dbReference>
<reference evidence="2 3" key="1">
    <citation type="submission" date="2023-05" db="EMBL/GenBank/DDBJ databases">
        <title>A 100% complete, gapless, phased diploid assembly of the Scenedesmus obliquus UTEX 3031 genome.</title>
        <authorList>
            <person name="Biondi T.C."/>
            <person name="Hanschen E.R."/>
            <person name="Kwon T."/>
            <person name="Eng W."/>
            <person name="Kruse C.P.S."/>
            <person name="Koehler S.I."/>
            <person name="Kunde Y."/>
            <person name="Gleasner C.D."/>
            <person name="You Mak K.T."/>
            <person name="Polle J."/>
            <person name="Hovde B.T."/>
            <person name="Starkenburg S.R."/>
        </authorList>
    </citation>
    <scope>NUCLEOTIDE SEQUENCE [LARGE SCALE GENOMIC DNA]</scope>
    <source>
        <strain evidence="2 3">DOE0152z</strain>
    </source>
</reference>
<protein>
    <submittedName>
        <fullName evidence="2">Uncharacterized protein</fullName>
    </submittedName>
</protein>
<evidence type="ECO:0000313" key="2">
    <source>
        <dbReference type="EMBL" id="WIA08586.1"/>
    </source>
</evidence>
<evidence type="ECO:0000256" key="1">
    <source>
        <dbReference type="ARBA" id="ARBA00023002"/>
    </source>
</evidence>
<dbReference type="PANTHER" id="PTHR43157:SF31">
    <property type="entry name" value="PHOSPHATIDYLINOSITOL-GLYCAN BIOSYNTHESIS CLASS F PROTEIN"/>
    <property type="match status" value="1"/>
</dbReference>